<dbReference type="AlphaFoldDB" id="A0A6A0HB63"/>
<protein>
    <submittedName>
        <fullName evidence="1">Gustatory receptor 121</fullName>
    </submittedName>
</protein>
<reference evidence="1" key="1">
    <citation type="submission" date="2014-08" db="EMBL/GenBank/DDBJ databases">
        <authorList>
            <person name="Murali S."/>
            <person name="Richards S."/>
            <person name="Bandaranaike D."/>
            <person name="Bellair M."/>
            <person name="Blankenburg K."/>
            <person name="Chao H."/>
            <person name="Dinh H."/>
            <person name="Doddapaneni H."/>
            <person name="Dugan-Rocha S."/>
            <person name="Elkadiri S."/>
            <person name="Gnanaolivu R."/>
            <person name="Hughes D."/>
            <person name="Lee S."/>
            <person name="Li M."/>
            <person name="Ming W."/>
            <person name="Munidasa M."/>
            <person name="Muniz J."/>
            <person name="Nguyen L."/>
            <person name="Osuji N."/>
            <person name="Pu L.-L."/>
            <person name="Puazo M."/>
            <person name="Skinner E."/>
            <person name="Qu C."/>
            <person name="Quiroz J."/>
            <person name="Raj R."/>
            <person name="Weissenberger G."/>
            <person name="Xin Y."/>
            <person name="Zou X."/>
            <person name="Han Y."/>
            <person name="Worley K."/>
            <person name="Muzny D."/>
            <person name="Gibbs R."/>
        </authorList>
    </citation>
    <scope>NUCLEOTIDE SEQUENCE</scope>
    <source>
        <strain evidence="1">HAZT.00-mixed</strain>
        <tissue evidence="1">Whole organism</tissue>
    </source>
</reference>
<evidence type="ECO:0000313" key="1">
    <source>
        <dbReference type="EMBL" id="KAA0202225.1"/>
    </source>
</evidence>
<name>A0A6A0HB63_HYAAZ</name>
<reference evidence="1" key="3">
    <citation type="submission" date="2019-06" db="EMBL/GenBank/DDBJ databases">
        <authorList>
            <person name="Poynton C."/>
            <person name="Hasenbein S."/>
            <person name="Benoit J.B."/>
            <person name="Sepulveda M.S."/>
            <person name="Poelchau M.F."/>
            <person name="Murali S.C."/>
            <person name="Chen S."/>
            <person name="Glastad K.M."/>
            <person name="Werren J.H."/>
            <person name="Vineis J.H."/>
            <person name="Bowen J.L."/>
            <person name="Friedrich M."/>
            <person name="Jones J."/>
            <person name="Robertson H.M."/>
            <person name="Feyereisen R."/>
            <person name="Mechler-Hickson A."/>
            <person name="Mathers N."/>
            <person name="Lee C.E."/>
            <person name="Colbourne J.K."/>
            <person name="Biales A."/>
            <person name="Johnston J.S."/>
            <person name="Wellborn G.A."/>
            <person name="Rosendale A.J."/>
            <person name="Cridge A.G."/>
            <person name="Munoz-Torres M.C."/>
            <person name="Bain P.A."/>
            <person name="Manny A.R."/>
            <person name="Major K.M."/>
            <person name="Lambert F.N."/>
            <person name="Vulpe C.D."/>
            <person name="Tuck P."/>
            <person name="Blalock B.J."/>
            <person name="Lin Y.-Y."/>
            <person name="Smith M.E."/>
            <person name="Ochoa-Acuna H."/>
            <person name="Chen M.-J.M."/>
            <person name="Childers C.P."/>
            <person name="Qu J."/>
            <person name="Dugan S."/>
            <person name="Lee S.L."/>
            <person name="Chao H."/>
            <person name="Dinh H."/>
            <person name="Han Y."/>
            <person name="Doddapaneni H."/>
            <person name="Worley K.C."/>
            <person name="Muzny D.M."/>
            <person name="Gibbs R.A."/>
            <person name="Richards S."/>
        </authorList>
    </citation>
    <scope>NUCLEOTIDE SEQUENCE</scope>
    <source>
        <strain evidence="1">HAZT.00-mixed</strain>
        <tissue evidence="1">Whole organism</tissue>
    </source>
</reference>
<dbReference type="Proteomes" id="UP000711488">
    <property type="component" value="Unassembled WGS sequence"/>
</dbReference>
<keyword evidence="1" id="KW-0675">Receptor</keyword>
<comment type="caution">
    <text evidence="1">The sequence shown here is derived from an EMBL/GenBank/DDBJ whole genome shotgun (WGS) entry which is preliminary data.</text>
</comment>
<accession>A0A6A0HB63</accession>
<reference evidence="1" key="2">
    <citation type="journal article" date="2018" name="Environ. Sci. Technol.">
        <title>The Toxicogenome of Hyalella azteca: A Model for Sediment Ecotoxicology and Evolutionary Toxicology.</title>
        <authorList>
            <person name="Poynton H.C."/>
            <person name="Hasenbein S."/>
            <person name="Benoit J.B."/>
            <person name="Sepulveda M.S."/>
            <person name="Poelchau M.F."/>
            <person name="Hughes D.S.T."/>
            <person name="Murali S.C."/>
            <person name="Chen S."/>
            <person name="Glastad K.M."/>
            <person name="Goodisman M.A.D."/>
            <person name="Werren J.H."/>
            <person name="Vineis J.H."/>
            <person name="Bowen J.L."/>
            <person name="Friedrich M."/>
            <person name="Jones J."/>
            <person name="Robertson H.M."/>
            <person name="Feyereisen R."/>
            <person name="Mechler-Hickson A."/>
            <person name="Mathers N."/>
            <person name="Lee C.E."/>
            <person name="Colbourne J.K."/>
            <person name="Biales A."/>
            <person name="Johnston J.S."/>
            <person name="Wellborn G.A."/>
            <person name="Rosendale A.J."/>
            <person name="Cridge A.G."/>
            <person name="Munoz-Torres M.C."/>
            <person name="Bain P.A."/>
            <person name="Manny A.R."/>
            <person name="Major K.M."/>
            <person name="Lambert F.N."/>
            <person name="Vulpe C.D."/>
            <person name="Tuck P."/>
            <person name="Blalock B.J."/>
            <person name="Lin Y.Y."/>
            <person name="Smith M.E."/>
            <person name="Ochoa-Acuna H."/>
            <person name="Chen M.M."/>
            <person name="Childers C.P."/>
            <person name="Qu J."/>
            <person name="Dugan S."/>
            <person name="Lee S.L."/>
            <person name="Chao H."/>
            <person name="Dinh H."/>
            <person name="Han Y."/>
            <person name="Doddapaneni H."/>
            <person name="Worley K.C."/>
            <person name="Muzny D.M."/>
            <person name="Gibbs R.A."/>
            <person name="Richards S."/>
        </authorList>
    </citation>
    <scope>NUCLEOTIDE SEQUENCE</scope>
    <source>
        <strain evidence="1">HAZT.00-mixed</strain>
        <tissue evidence="1">Whole organism</tissue>
    </source>
</reference>
<gene>
    <name evidence="1" type="ORF">HAZT_HAZT011191</name>
</gene>
<organism evidence="1">
    <name type="scientific">Hyalella azteca</name>
    <name type="common">Amphipod</name>
    <dbReference type="NCBI Taxonomy" id="294128"/>
    <lineage>
        <taxon>Eukaryota</taxon>
        <taxon>Metazoa</taxon>
        <taxon>Ecdysozoa</taxon>
        <taxon>Arthropoda</taxon>
        <taxon>Crustacea</taxon>
        <taxon>Multicrustacea</taxon>
        <taxon>Malacostraca</taxon>
        <taxon>Eumalacostraca</taxon>
        <taxon>Peracarida</taxon>
        <taxon>Amphipoda</taxon>
        <taxon>Senticaudata</taxon>
        <taxon>Talitrida</taxon>
        <taxon>Talitroidea</taxon>
        <taxon>Hyalellidae</taxon>
        <taxon>Hyalella</taxon>
    </lineage>
</organism>
<proteinExistence type="predicted"/>
<feature type="non-terminal residue" evidence="1">
    <location>
        <position position="1"/>
    </location>
</feature>
<sequence>EEEFTVNLRTFIHHLPDDQQLNPNAGIVLALQRPRKLTLCNFGAIGRSSFLNTLAFMLSYVVVTIQFRDAETPAS</sequence>
<dbReference type="EMBL" id="JQDR03004068">
    <property type="protein sequence ID" value="KAA0202225.1"/>
    <property type="molecule type" value="Genomic_DNA"/>
</dbReference>